<reference evidence="7 8" key="1">
    <citation type="submission" date="2015-01" db="EMBL/GenBank/DDBJ databases">
        <title>Vibrio sp. C1 JCM 19231 whole genome shotgun sequence.</title>
        <authorList>
            <person name="Sawabe T."/>
            <person name="Meirelles P."/>
            <person name="Feng G."/>
            <person name="Sayaka M."/>
            <person name="Hattori M."/>
            <person name="Ohkuma M."/>
        </authorList>
    </citation>
    <scope>NUCLEOTIDE SEQUENCE [LARGE SCALE GENOMIC DNA]</scope>
    <source>
        <strain evidence="8">JCM 19231</strain>
    </source>
</reference>
<comment type="caution">
    <text evidence="7">The sequence shown here is derived from an EMBL/GenBank/DDBJ whole genome shotgun (WGS) entry which is preliminary data.</text>
</comment>
<dbReference type="InterPro" id="IPR005101">
    <property type="entry name" value="Cryptochr/Photolyase_FAD-bd"/>
</dbReference>
<dbReference type="PANTHER" id="PTHR11455">
    <property type="entry name" value="CRYPTOCHROME"/>
    <property type="match status" value="1"/>
</dbReference>
<comment type="cofactor">
    <cofactor evidence="1">
        <name>(6R)-5,10-methylene-5,6,7,8-tetrahydrofolate</name>
        <dbReference type="ChEBI" id="CHEBI:15636"/>
    </cofactor>
</comment>
<proteinExistence type="inferred from homology"/>
<keyword evidence="2 4" id="KW-0285">Flavoprotein</keyword>
<evidence type="ECO:0000313" key="7">
    <source>
        <dbReference type="EMBL" id="GAM58728.1"/>
    </source>
</evidence>
<dbReference type="AlphaFoldDB" id="A0A0B8P642"/>
<dbReference type="Pfam" id="PF00875">
    <property type="entry name" value="DNA_photolyase"/>
    <property type="match status" value="1"/>
</dbReference>
<dbReference type="Proteomes" id="UP000031671">
    <property type="component" value="Unassembled WGS sequence"/>
</dbReference>
<dbReference type="InterPro" id="IPR002081">
    <property type="entry name" value="Cryptochrome/DNA_photolyase_1"/>
</dbReference>
<dbReference type="PANTHER" id="PTHR11455:SF9">
    <property type="entry name" value="CRYPTOCHROME CIRCADIAN CLOCK 5 ISOFORM X1"/>
    <property type="match status" value="1"/>
</dbReference>
<dbReference type="GO" id="GO:0009416">
    <property type="term" value="P:response to light stimulus"/>
    <property type="evidence" value="ECO:0007669"/>
    <property type="project" value="TreeGrafter"/>
</dbReference>
<evidence type="ECO:0000256" key="1">
    <source>
        <dbReference type="ARBA" id="ARBA00001932"/>
    </source>
</evidence>
<comment type="similarity">
    <text evidence="5">Belongs to the DNA photolyase family.</text>
</comment>
<dbReference type="GO" id="GO:0003904">
    <property type="term" value="F:deoxyribodipyrimidine photo-lyase activity"/>
    <property type="evidence" value="ECO:0007669"/>
    <property type="project" value="TreeGrafter"/>
</dbReference>
<dbReference type="InterPro" id="IPR014729">
    <property type="entry name" value="Rossmann-like_a/b/a_fold"/>
</dbReference>
<protein>
    <submittedName>
        <fullName evidence="7">Cryptochrome</fullName>
    </submittedName>
</protein>
<dbReference type="InterPro" id="IPR036155">
    <property type="entry name" value="Crypto/Photolyase_N_sf"/>
</dbReference>
<accession>A0A0B8P642</accession>
<dbReference type="SUPFAM" id="SSF48173">
    <property type="entry name" value="Cryptochrome/photolyase FAD-binding domain"/>
    <property type="match status" value="1"/>
</dbReference>
<name>A0A0B8P642_9VIBR</name>
<dbReference type="GO" id="GO:0003677">
    <property type="term" value="F:DNA binding"/>
    <property type="evidence" value="ECO:0007669"/>
    <property type="project" value="TreeGrafter"/>
</dbReference>
<sequence>MQKINIVWFKRDLRLTDHQPLKEAISTGTPTLLLYIFEPSLLDDQHYSERHWRFVWQSLQDMNQKLGNNSVHIMHGETVECLERLSQDYQIASLYSHQEIGIQKTFDRDKRVADWLANKGISWKETPYGAVIRGATNREGWDKHWKQVMRGECANPDIERSNLISVDIEEFQPPQNWITENPKMQIGGASHAWQCLRSFFEARGQDYYRKLSSPETAAQACSRMSAYLAWGNISLREMYQQVPLRWNTKGWRRSLVALSSRLHWHCHFIQKFESESRMESRCLNRGYEPLLDANHNQRLVEAWKSGQTGFPLVDACMHSLEQTGYLNFRMRAMLVSFLTHHLNCDWRDGVHHLARVFLDFEPGIHYPQFQMQAGVTGVNTIRIYNPTKQAIDQDPDGIFIKRWIPELAEVPVPLLFEPWKLTPMEQQMYGIAEDSIYLSPTIDLRQAAKEARDRLWAWRKLPSVRQEADKILARHVRTRT</sequence>
<dbReference type="GO" id="GO:0071949">
    <property type="term" value="F:FAD binding"/>
    <property type="evidence" value="ECO:0007669"/>
    <property type="project" value="TreeGrafter"/>
</dbReference>
<keyword evidence="8" id="KW-1185">Reference proteome</keyword>
<evidence type="ECO:0000256" key="5">
    <source>
        <dbReference type="RuleBase" id="RU004182"/>
    </source>
</evidence>
<dbReference type="EMBL" id="BBRZ01000101">
    <property type="protein sequence ID" value="GAM58728.1"/>
    <property type="molecule type" value="Genomic_DNA"/>
</dbReference>
<evidence type="ECO:0000256" key="4">
    <source>
        <dbReference type="PIRSR" id="PIRSR602081-1"/>
    </source>
</evidence>
<dbReference type="InterPro" id="IPR036134">
    <property type="entry name" value="Crypto/Photolyase_FAD-like_sf"/>
</dbReference>
<evidence type="ECO:0000259" key="6">
    <source>
        <dbReference type="PROSITE" id="PS51645"/>
    </source>
</evidence>
<evidence type="ECO:0000256" key="2">
    <source>
        <dbReference type="ARBA" id="ARBA00022630"/>
    </source>
</evidence>
<dbReference type="RefSeq" id="WP_261836560.1">
    <property type="nucleotide sequence ID" value="NZ_AP024882.1"/>
</dbReference>
<keyword evidence="3 4" id="KW-0274">FAD</keyword>
<dbReference type="Gene3D" id="1.10.579.10">
    <property type="entry name" value="DNA Cyclobutane Dipyrimidine Photolyase, subunit A, domain 3"/>
    <property type="match status" value="1"/>
</dbReference>
<dbReference type="Gene3D" id="3.40.50.620">
    <property type="entry name" value="HUPs"/>
    <property type="match status" value="1"/>
</dbReference>
<gene>
    <name evidence="7" type="ORF">JCM19231_2766</name>
</gene>
<dbReference type="Pfam" id="PF03441">
    <property type="entry name" value="FAD_binding_7"/>
    <property type="match status" value="1"/>
</dbReference>
<reference evidence="7 8" key="2">
    <citation type="submission" date="2015-01" db="EMBL/GenBank/DDBJ databases">
        <authorList>
            <consortium name="NBRP consortium"/>
            <person name="Sawabe T."/>
            <person name="Meirelles P."/>
            <person name="Feng G."/>
            <person name="Sayaka M."/>
            <person name="Hattori M."/>
            <person name="Ohkuma M."/>
        </authorList>
    </citation>
    <scope>NUCLEOTIDE SEQUENCE [LARGE SCALE GENOMIC DNA]</scope>
    <source>
        <strain evidence="8">JCM 19231</strain>
    </source>
</reference>
<feature type="domain" description="Photolyase/cryptochrome alpha/beta" evidence="6">
    <location>
        <begin position="3"/>
        <end position="131"/>
    </location>
</feature>
<dbReference type="SUPFAM" id="SSF52425">
    <property type="entry name" value="Cryptochrome/photolyase, N-terminal domain"/>
    <property type="match status" value="1"/>
</dbReference>
<dbReference type="PROSITE" id="PS51645">
    <property type="entry name" value="PHR_CRY_ALPHA_BETA"/>
    <property type="match status" value="1"/>
</dbReference>
<dbReference type="InterPro" id="IPR006050">
    <property type="entry name" value="DNA_photolyase_N"/>
</dbReference>
<dbReference type="Gene3D" id="1.25.40.80">
    <property type="match status" value="1"/>
</dbReference>
<comment type="cofactor">
    <cofactor evidence="4">
        <name>FAD</name>
        <dbReference type="ChEBI" id="CHEBI:57692"/>
    </cofactor>
    <text evidence="4">Binds 1 FAD per subunit.</text>
</comment>
<organism evidence="7 8">
    <name type="scientific">Vibrio ishigakensis</name>
    <dbReference type="NCBI Taxonomy" id="1481914"/>
    <lineage>
        <taxon>Bacteria</taxon>
        <taxon>Pseudomonadati</taxon>
        <taxon>Pseudomonadota</taxon>
        <taxon>Gammaproteobacteria</taxon>
        <taxon>Vibrionales</taxon>
        <taxon>Vibrionaceae</taxon>
        <taxon>Vibrio</taxon>
    </lineage>
</organism>
<feature type="binding site" evidence="4">
    <location>
        <position position="207"/>
    </location>
    <ligand>
        <name>FAD</name>
        <dbReference type="ChEBI" id="CHEBI:57692"/>
    </ligand>
</feature>
<keyword evidence="5" id="KW-0157">Chromophore</keyword>
<evidence type="ECO:0000313" key="8">
    <source>
        <dbReference type="Proteomes" id="UP000031671"/>
    </source>
</evidence>
<dbReference type="PRINTS" id="PR00147">
    <property type="entry name" value="DNAPHOTLYASE"/>
</dbReference>
<evidence type="ECO:0000256" key="3">
    <source>
        <dbReference type="ARBA" id="ARBA00022827"/>
    </source>
</evidence>